<dbReference type="EMBL" id="JABWDY010004266">
    <property type="protein sequence ID" value="KAF5205299.1"/>
    <property type="molecule type" value="Genomic_DNA"/>
</dbReference>
<feature type="domain" description="No apical meristem-associated C-terminal" evidence="2">
    <location>
        <begin position="186"/>
        <end position="362"/>
    </location>
</feature>
<dbReference type="PANTHER" id="PTHR45125">
    <property type="entry name" value="F21J9.4-RELATED"/>
    <property type="match status" value="1"/>
</dbReference>
<evidence type="ECO:0000256" key="1">
    <source>
        <dbReference type="SAM" id="Coils"/>
    </source>
</evidence>
<gene>
    <name evidence="3" type="ORF">FRX31_005114</name>
</gene>
<keyword evidence="4" id="KW-1185">Reference proteome</keyword>
<feature type="coiled-coil region" evidence="1">
    <location>
        <begin position="28"/>
        <end position="62"/>
    </location>
</feature>
<reference evidence="3 4" key="1">
    <citation type="submission" date="2020-06" db="EMBL/GenBank/DDBJ databases">
        <title>Transcriptomic and genomic resources for Thalictrum thalictroides and T. hernandezii: Facilitating candidate gene discovery in an emerging model plant lineage.</title>
        <authorList>
            <person name="Arias T."/>
            <person name="Riano-Pachon D.M."/>
            <person name="Di Stilio V.S."/>
        </authorList>
    </citation>
    <scope>NUCLEOTIDE SEQUENCE [LARGE SCALE GENOMIC DNA]</scope>
    <source>
        <strain evidence="4">cv. WT478/WT964</strain>
        <tissue evidence="3">Leaves</tissue>
    </source>
</reference>
<dbReference type="OrthoDB" id="849000at2759"/>
<sequence length="371" mass="42522">MAEGEVETSDFRYPIMKESPKFNGEGLIINLQNQLRTLENRVKELELENAKLSSQLSSCRCRNKSLASLSHGNGLVSRGPSFAPEEDLALSQSWLEGSQDPVSGMAPKKDTLWECITDCYGSRKPHHLPIRTTKSLQCRWNTISSAVKKLQGCVRQVELSNPSSSSELDIMTKAKILYGQTENGKRGFIFDHVWSILKNVEKWDYNPYKQNYETSHSHSSQQETLTYPSFETPSSGDMNMDDEDLLVAQVTAVSSNQTKERDQEKVKRKKTDNTHLVTDLVDHTREVSEMIKNSEVRGNECVDKLDNDCDRKLNVMMLQAENERRRLEYEKYDKDIKIMEKDVHIMTNPVQRSFFSNLQAKIQAKWANESQ</sequence>
<name>A0A7J6X6K5_THATH</name>
<organism evidence="3 4">
    <name type="scientific">Thalictrum thalictroides</name>
    <name type="common">Rue-anemone</name>
    <name type="synonym">Anemone thalictroides</name>
    <dbReference type="NCBI Taxonomy" id="46969"/>
    <lineage>
        <taxon>Eukaryota</taxon>
        <taxon>Viridiplantae</taxon>
        <taxon>Streptophyta</taxon>
        <taxon>Embryophyta</taxon>
        <taxon>Tracheophyta</taxon>
        <taxon>Spermatophyta</taxon>
        <taxon>Magnoliopsida</taxon>
        <taxon>Ranunculales</taxon>
        <taxon>Ranunculaceae</taxon>
        <taxon>Thalictroideae</taxon>
        <taxon>Thalictrum</taxon>
    </lineage>
</organism>
<keyword evidence="3" id="KW-0808">Transferase</keyword>
<dbReference type="GO" id="GO:0016740">
    <property type="term" value="F:transferase activity"/>
    <property type="evidence" value="ECO:0007669"/>
    <property type="project" value="UniProtKB-KW"/>
</dbReference>
<dbReference type="PANTHER" id="PTHR45125:SF3">
    <property type="entry name" value="NO-APICAL-MERISTEM-ASSOCIATED CARBOXY-TERMINAL DOMAIN PROTEIN"/>
    <property type="match status" value="1"/>
</dbReference>
<accession>A0A7J6X6K5</accession>
<dbReference type="AlphaFoldDB" id="A0A7J6X6K5"/>
<comment type="caution">
    <text evidence="3">The sequence shown here is derived from an EMBL/GenBank/DDBJ whole genome shotgun (WGS) entry which is preliminary data.</text>
</comment>
<proteinExistence type="predicted"/>
<dbReference type="Pfam" id="PF14303">
    <property type="entry name" value="NAM-associated"/>
    <property type="match status" value="1"/>
</dbReference>
<evidence type="ECO:0000313" key="4">
    <source>
        <dbReference type="Proteomes" id="UP000554482"/>
    </source>
</evidence>
<dbReference type="Proteomes" id="UP000554482">
    <property type="component" value="Unassembled WGS sequence"/>
</dbReference>
<dbReference type="InterPro" id="IPR029466">
    <property type="entry name" value="NAM-associated_C"/>
</dbReference>
<keyword evidence="1" id="KW-0175">Coiled coil</keyword>
<evidence type="ECO:0000313" key="3">
    <source>
        <dbReference type="EMBL" id="KAF5205299.1"/>
    </source>
</evidence>
<evidence type="ECO:0000259" key="2">
    <source>
        <dbReference type="Pfam" id="PF14303"/>
    </source>
</evidence>
<protein>
    <submittedName>
        <fullName evidence="3">Glutathione S-transferase T3</fullName>
    </submittedName>
</protein>